<accession>A0AAV2H783</accession>
<dbReference type="InterPro" id="IPR009003">
    <property type="entry name" value="Peptidase_S1_PA"/>
</dbReference>
<comment type="caution">
    <text evidence="1">The sequence shown here is derived from an EMBL/GenBank/DDBJ whole genome shotgun (WGS) entry which is preliminary data.</text>
</comment>
<protein>
    <submittedName>
        <fullName evidence="1">Uncharacterized protein</fullName>
    </submittedName>
</protein>
<keyword evidence="2" id="KW-1185">Reference proteome</keyword>
<dbReference type="Proteomes" id="UP001497497">
    <property type="component" value="Unassembled WGS sequence"/>
</dbReference>
<dbReference type="EMBL" id="CAXITT010000025">
    <property type="protein sequence ID" value="CAL1528006.1"/>
    <property type="molecule type" value="Genomic_DNA"/>
</dbReference>
<gene>
    <name evidence="1" type="ORF">GSLYS_00002176001</name>
</gene>
<reference evidence="1 2" key="1">
    <citation type="submission" date="2024-04" db="EMBL/GenBank/DDBJ databases">
        <authorList>
            <consortium name="Genoscope - CEA"/>
            <person name="William W."/>
        </authorList>
    </citation>
    <scope>NUCLEOTIDE SEQUENCE [LARGE SCALE GENOMIC DNA]</scope>
</reference>
<evidence type="ECO:0000313" key="2">
    <source>
        <dbReference type="Proteomes" id="UP001497497"/>
    </source>
</evidence>
<name>A0AAV2H783_LYMST</name>
<proteinExistence type="predicted"/>
<dbReference type="AlphaFoldDB" id="A0AAV2H783"/>
<dbReference type="SUPFAM" id="SSF50494">
    <property type="entry name" value="Trypsin-like serine proteases"/>
    <property type="match status" value="1"/>
</dbReference>
<evidence type="ECO:0000313" key="1">
    <source>
        <dbReference type="EMBL" id="CAL1528006.1"/>
    </source>
</evidence>
<organism evidence="1 2">
    <name type="scientific">Lymnaea stagnalis</name>
    <name type="common">Great pond snail</name>
    <name type="synonym">Helix stagnalis</name>
    <dbReference type="NCBI Taxonomy" id="6523"/>
    <lineage>
        <taxon>Eukaryota</taxon>
        <taxon>Metazoa</taxon>
        <taxon>Spiralia</taxon>
        <taxon>Lophotrochozoa</taxon>
        <taxon>Mollusca</taxon>
        <taxon>Gastropoda</taxon>
        <taxon>Heterobranchia</taxon>
        <taxon>Euthyneura</taxon>
        <taxon>Panpulmonata</taxon>
        <taxon>Hygrophila</taxon>
        <taxon>Lymnaeoidea</taxon>
        <taxon>Lymnaeidae</taxon>
        <taxon>Lymnaea</taxon>
    </lineage>
</organism>
<sequence length="658" mass="75347">MIHHQTKSAWRHFKFIFPYTSELSTCAEELYLILLFLATSMRNGFFTTLLITAVYIFTSLKRLSQCNNRSTNRHNFKHRGGGCSSNELDIHHDLFLCAKNPGHKNFFPISKFRRTDLPEGFRFTDIVKFIDLVSNLVVKITLDDVSTGRPRGSIFDLNHPNEHACSYGSGYLWNAQCCRWHSDVACPCRKCHHPRATDWGELRIVTANHVVFDDAEARGATIELFYNDPHDLSGVTQLIGLKVVDSDMEGDWCEMIAVVHDRHMWNLLVQVIEYCYNSKRAQGAIENLTVQRGKNYLTVIISHPHGSSKQVSVGRCLKRHVSASGTPLLKRIKYDYDTPTCPGSSGAPVLVFGCERHTVSFAPHTRWDQRRKRNASGHAFELEQSDFWLEPPAPRSPFKLRTILRNKFISKSQRVKLLYRKCRIWLVARCYDLVSWLSLDRMFDFKTKKMIGTHALDSSITTPQDSSEPIETPSDVRTYQDSNQWQSARARACAKQHHEKFIPFNAFTLNNLPPEYQDEDIVKAVRYLGILTGKLTVLSMNRSGMAVQGTCNLRYFDPRFVLEKPECPCPKCKSSGRPPKKWATFIASSAAHVMKNFKDGGLYVCELLYDDEEHPENIRKLYGQSILKIDLDNGSCDFQLVTHDMELCALINKTLKDF</sequence>